<evidence type="ECO:0000256" key="1">
    <source>
        <dbReference type="ARBA" id="ARBA00004141"/>
    </source>
</evidence>
<keyword evidence="2 5" id="KW-0812">Transmembrane</keyword>
<dbReference type="PANTHER" id="PTHR13315">
    <property type="entry name" value="METALLO PHOSPHOESTERASE RELATED"/>
    <property type="match status" value="1"/>
</dbReference>
<proteinExistence type="predicted"/>
<evidence type="ECO:0000256" key="3">
    <source>
        <dbReference type="ARBA" id="ARBA00022989"/>
    </source>
</evidence>
<dbReference type="Gene3D" id="3.60.21.10">
    <property type="match status" value="1"/>
</dbReference>
<evidence type="ECO:0000256" key="5">
    <source>
        <dbReference type="SAM" id="Phobius"/>
    </source>
</evidence>
<dbReference type="SUPFAM" id="SSF56300">
    <property type="entry name" value="Metallo-dependent phosphatases"/>
    <property type="match status" value="1"/>
</dbReference>
<evidence type="ECO:0000259" key="6">
    <source>
        <dbReference type="Pfam" id="PF00149"/>
    </source>
</evidence>
<dbReference type="Pfam" id="PF00149">
    <property type="entry name" value="Metallophos"/>
    <property type="match status" value="1"/>
</dbReference>
<sequence>MRTMNRRRQNGLGILDENDQFIPSSAPVQRGSRYASAGKYGRDVDKIKKAILYHINNMNYVHVLCLSWLLLIYYGERWYPYHAIKKCQWPSFGPDDARIALIADPQLVDANTYPGRNWLFEKITEYIVDVYLRRNWVYMNSILDPDTNFFLGDLFDGGREWDDKQWKKEFVRFTNIFTKPPYRRTVFSLPGNHDIGYGDTVVPHALERFQTYFGPTSSSIDVANHTFVLLDTISMLNTINSTIYDPPKQFMKSIAEETDAKRRILLTHVPLFRSLEDSCGRQRESQKVIPYVRGYQYQTLVDPEITNSILQSLEPMVIFSGDDHDACHVKHPFTNSVGRQAMSEEFTVKSFSMAMGISMPGIQLLTLDSQYSPQSTSPSYKTSICLMPSPYYPFLLYGLFAVVTLMAVYAYDVRPRLLPSKLRAFEKRERTEKGTPLPTSIKESPREQKKIPMIDDIFYIGLTVFVFMWFLGRSIFY</sequence>
<feature type="transmembrane region" description="Helical" evidence="5">
    <location>
        <begin position="457"/>
        <end position="476"/>
    </location>
</feature>
<dbReference type="GO" id="GO:0005783">
    <property type="term" value="C:endoplasmic reticulum"/>
    <property type="evidence" value="ECO:0007669"/>
    <property type="project" value="TreeGrafter"/>
</dbReference>
<reference evidence="7" key="1">
    <citation type="submission" date="2014-02" db="EMBL/GenBank/DDBJ databases">
        <authorList>
            <person name="Genoscope - CEA"/>
        </authorList>
    </citation>
    <scope>NUCLEOTIDE SEQUENCE</scope>
    <source>
        <strain evidence="7">LS3</strain>
    </source>
</reference>
<feature type="domain" description="Calcineurin-like phosphoesterase" evidence="6">
    <location>
        <begin position="98"/>
        <end position="324"/>
    </location>
</feature>
<evidence type="ECO:0000313" key="7">
    <source>
        <dbReference type="EMBL" id="CDP33269.1"/>
    </source>
</evidence>
<accession>A0A060SXN5</accession>
<keyword evidence="3 5" id="KW-1133">Transmembrane helix</keyword>
<dbReference type="AlphaFoldDB" id="A0A060SXN5"/>
<dbReference type="PhylomeDB" id="A0A060SXN5"/>
<dbReference type="InterPro" id="IPR033308">
    <property type="entry name" value="PGAP5/Cdc1/Ted1"/>
</dbReference>
<gene>
    <name evidence="7" type="ORF">GNLVRS02_ARAD1A05676g</name>
</gene>
<dbReference type="InterPro" id="IPR004843">
    <property type="entry name" value="Calcineurin-like_PHP"/>
</dbReference>
<organism evidence="7">
    <name type="scientific">Blastobotrys adeninivorans</name>
    <name type="common">Yeast</name>
    <name type="synonym">Arxula adeninivorans</name>
    <dbReference type="NCBI Taxonomy" id="409370"/>
    <lineage>
        <taxon>Eukaryota</taxon>
        <taxon>Fungi</taxon>
        <taxon>Dikarya</taxon>
        <taxon>Ascomycota</taxon>
        <taxon>Saccharomycotina</taxon>
        <taxon>Dipodascomycetes</taxon>
        <taxon>Dipodascales</taxon>
        <taxon>Trichomonascaceae</taxon>
        <taxon>Blastobotrys</taxon>
    </lineage>
</organism>
<feature type="transmembrane region" description="Helical" evidence="5">
    <location>
        <begin position="58"/>
        <end position="75"/>
    </location>
</feature>
<dbReference type="GO" id="GO:0006506">
    <property type="term" value="P:GPI anchor biosynthetic process"/>
    <property type="evidence" value="ECO:0007669"/>
    <property type="project" value="InterPro"/>
</dbReference>
<reference evidence="7" key="2">
    <citation type="submission" date="2014-06" db="EMBL/GenBank/DDBJ databases">
        <title>The complete genome of Blastobotrys (Arxula) adeninivorans LS3 - a yeast of biotechnological interest.</title>
        <authorList>
            <person name="Kunze G."/>
            <person name="Gaillardin C."/>
            <person name="Czernicka M."/>
            <person name="Durrens P."/>
            <person name="Martin T."/>
            <person name="Boer E."/>
            <person name="Gabaldon T."/>
            <person name="Cruz J."/>
            <person name="Talla E."/>
            <person name="Marck C."/>
            <person name="Goffeau A."/>
            <person name="Barbe V."/>
            <person name="Baret P."/>
            <person name="Baronian K."/>
            <person name="Beier S."/>
            <person name="Bleykasten C."/>
            <person name="Bode R."/>
            <person name="Casaregola S."/>
            <person name="Despons L."/>
            <person name="Fairhead C."/>
            <person name="Giersberg M."/>
            <person name="Gierski P."/>
            <person name="Hahnel U."/>
            <person name="Hartmann A."/>
            <person name="Jankowska D."/>
            <person name="Jubin C."/>
            <person name="Jung P."/>
            <person name="Lafontaine I."/>
            <person name="Leh-Louis V."/>
            <person name="Lemaire M."/>
            <person name="Marcet-Houben M."/>
            <person name="Mascher M."/>
            <person name="Morel G."/>
            <person name="Richard G.-F."/>
            <person name="Riechen J."/>
            <person name="Sacerdot C."/>
            <person name="Sarkar A."/>
            <person name="Savel G."/>
            <person name="Schacherer J."/>
            <person name="Sherman D."/>
            <person name="Straub M.-L."/>
            <person name="Stein N."/>
            <person name="Thierry A."/>
            <person name="Trautwein-Schult A."/>
            <person name="Westhof E."/>
            <person name="Worch S."/>
            <person name="Dujon B."/>
            <person name="Souciet J.-L."/>
            <person name="Wincker P."/>
            <person name="Scholz U."/>
            <person name="Neuveglise N."/>
        </authorList>
    </citation>
    <scope>NUCLEOTIDE SEQUENCE</scope>
    <source>
        <strain evidence="7">LS3</strain>
    </source>
</reference>
<evidence type="ECO:0000256" key="4">
    <source>
        <dbReference type="ARBA" id="ARBA00023136"/>
    </source>
</evidence>
<dbReference type="GO" id="GO:0016020">
    <property type="term" value="C:membrane"/>
    <property type="evidence" value="ECO:0007669"/>
    <property type="project" value="UniProtKB-SubCell"/>
</dbReference>
<dbReference type="InterPro" id="IPR029052">
    <property type="entry name" value="Metallo-depent_PP-like"/>
</dbReference>
<name>A0A060SXN5_BLAAD</name>
<dbReference type="EMBL" id="HG937691">
    <property type="protein sequence ID" value="CDP33269.1"/>
    <property type="molecule type" value="Genomic_DNA"/>
</dbReference>
<dbReference type="GO" id="GO:0016787">
    <property type="term" value="F:hydrolase activity"/>
    <property type="evidence" value="ECO:0007669"/>
    <property type="project" value="InterPro"/>
</dbReference>
<comment type="subcellular location">
    <subcellularLocation>
        <location evidence="1">Membrane</location>
        <topology evidence="1">Multi-pass membrane protein</topology>
    </subcellularLocation>
</comment>
<evidence type="ECO:0000256" key="2">
    <source>
        <dbReference type="ARBA" id="ARBA00022692"/>
    </source>
</evidence>
<keyword evidence="4 5" id="KW-0472">Membrane</keyword>
<dbReference type="PANTHER" id="PTHR13315:SF4">
    <property type="entry name" value="METALLOPHOSPHOESTERASE, ISOFORM E"/>
    <property type="match status" value="1"/>
</dbReference>
<feature type="transmembrane region" description="Helical" evidence="5">
    <location>
        <begin position="391"/>
        <end position="411"/>
    </location>
</feature>
<protein>
    <submittedName>
        <fullName evidence="7">ARAD1A05676p</fullName>
    </submittedName>
</protein>